<dbReference type="PANTHER" id="PTHR32282">
    <property type="entry name" value="BINDING PROTEIN TRANSPEPTIDASE, PUTATIVE-RELATED"/>
    <property type="match status" value="1"/>
</dbReference>
<evidence type="ECO:0000313" key="4">
    <source>
        <dbReference type="EMBL" id="QEI46287.1"/>
    </source>
</evidence>
<feature type="domain" description="Glycosyl transferase family 51" evidence="3">
    <location>
        <begin position="19"/>
        <end position="179"/>
    </location>
</feature>
<comment type="pathway">
    <text evidence="1">Cell wall biogenesis; peptidoglycan biosynthesis.</text>
</comment>
<sequence>MFEKEWSNLNNEINKIDTTLIKNSSSINILSELLIVAEDHRFKSHYGIDIIALFRAVWRTFFCNKREGASTIAMQLVRTLRGNYDLSINRKVSEIALAIKLTKTINREEIILLYLSKAYFGWNMYGIKDACVKLGMNIDTLSLNEAASLIARLKYPEPRNNLINRKEKIKIRSCYIVNRYTKIKGYFGSI</sequence>
<protein>
    <recommendedName>
        <fullName evidence="3">Glycosyl transferase family 51 domain-containing protein</fullName>
    </recommendedName>
</protein>
<dbReference type="RefSeq" id="WP_187386077.1">
    <property type="nucleotide sequence ID" value="NZ_SNQM01000022.1"/>
</dbReference>
<proteinExistence type="predicted"/>
<name>A0A5C0E3Z2_9BACT</name>
<keyword evidence="2" id="KW-0808">Transferase</keyword>
<gene>
    <name evidence="4" type="ORF">pM830MA_0108</name>
</gene>
<dbReference type="SUPFAM" id="SSF53955">
    <property type="entry name" value="Lysozyme-like"/>
    <property type="match status" value="1"/>
</dbReference>
<evidence type="ECO:0000256" key="1">
    <source>
        <dbReference type="ARBA" id="ARBA00004752"/>
    </source>
</evidence>
<dbReference type="EMBL" id="MK715471">
    <property type="protein sequence ID" value="QEI46287.1"/>
    <property type="molecule type" value="Genomic_DNA"/>
</dbReference>
<dbReference type="InterPro" id="IPR023346">
    <property type="entry name" value="Lysozyme-like_dom_sf"/>
</dbReference>
<dbReference type="Pfam" id="PF00912">
    <property type="entry name" value="Transgly"/>
    <property type="match status" value="1"/>
</dbReference>
<dbReference type="InterPro" id="IPR050396">
    <property type="entry name" value="Glycosyltr_51/Transpeptidase"/>
</dbReference>
<dbReference type="AlphaFoldDB" id="A0A5C0E3Z2"/>
<evidence type="ECO:0000259" key="3">
    <source>
        <dbReference type="Pfam" id="PF00912"/>
    </source>
</evidence>
<organism evidence="4">
    <name type="scientific">Aliarcobacter cryaerophilus</name>
    <dbReference type="NCBI Taxonomy" id="28198"/>
    <lineage>
        <taxon>Bacteria</taxon>
        <taxon>Pseudomonadati</taxon>
        <taxon>Campylobacterota</taxon>
        <taxon>Epsilonproteobacteria</taxon>
        <taxon>Campylobacterales</taxon>
        <taxon>Arcobacteraceae</taxon>
        <taxon>Aliarcobacter</taxon>
    </lineage>
</organism>
<dbReference type="GO" id="GO:0008955">
    <property type="term" value="F:peptidoglycan glycosyltransferase activity"/>
    <property type="evidence" value="ECO:0007669"/>
    <property type="project" value="TreeGrafter"/>
</dbReference>
<dbReference type="InterPro" id="IPR001264">
    <property type="entry name" value="Glyco_trans_51"/>
</dbReference>
<keyword evidence="4" id="KW-0614">Plasmid</keyword>
<evidence type="ECO:0000256" key="2">
    <source>
        <dbReference type="ARBA" id="ARBA00022679"/>
    </source>
</evidence>
<geneLocation type="plasmid" evidence="4">
    <name>pM830MA</name>
</geneLocation>
<dbReference type="PANTHER" id="PTHR32282:SF33">
    <property type="entry name" value="PEPTIDOGLYCAN GLYCOSYLTRANSFERASE"/>
    <property type="match status" value="1"/>
</dbReference>
<dbReference type="Gene3D" id="1.10.3810.10">
    <property type="entry name" value="Biosynthetic peptidoglycan transglycosylase-like"/>
    <property type="match status" value="1"/>
</dbReference>
<dbReference type="InterPro" id="IPR036950">
    <property type="entry name" value="PBP_transglycosylase"/>
</dbReference>
<reference evidence="4" key="1">
    <citation type="journal article" date="2019" name="Front. Microbiol.">
        <title>Arcobacter cryaerophilus Isolated From New Zealand Mussels Harbor a Putative Virulence Plasmid.</title>
        <authorList>
            <person name="On S.L.W."/>
            <person name="Althaus D."/>
            <person name="Miller W.G."/>
            <person name="Lizamore D."/>
            <person name="Wong S.G.L."/>
            <person name="Mathai A.J."/>
            <person name="Chelikani V."/>
            <person name="Carter G.P."/>
        </authorList>
    </citation>
    <scope>NUCLEOTIDE SEQUENCE</scope>
    <source>
        <strain evidence="4">M830MA</strain>
        <plasmid evidence="4">pM830MA</plasmid>
    </source>
</reference>
<accession>A0A5C0E3Z2</accession>